<dbReference type="Proteomes" id="UP000037939">
    <property type="component" value="Unassembled WGS sequence"/>
</dbReference>
<sequence length="166" mass="18320">MALWNLNNGIEFDTPHVHEAQNDFSHDSPHFSTRSNASQRPATAGRAACPTMRLAVAGEMAGGEVVDFEGLALGDVRGLVIDVYQGRVAYLIVSLRPDLRTDSGSLRIVPWHSVSVDPNQACFTLNVEEETLVNAPACHPGELPDMSQPEWALDTHKHYEARPYWD</sequence>
<evidence type="ECO:0000259" key="2">
    <source>
        <dbReference type="Pfam" id="PF05239"/>
    </source>
</evidence>
<evidence type="ECO:0000313" key="3">
    <source>
        <dbReference type="EMBL" id="KPC54439.1"/>
    </source>
</evidence>
<dbReference type="InterPro" id="IPR011033">
    <property type="entry name" value="PRC_barrel-like_sf"/>
</dbReference>
<gene>
    <name evidence="3" type="ORF">WG78_02645</name>
</gene>
<organism evidence="3 4">
    <name type="scientific">Amantichitinum ursilacus</name>
    <dbReference type="NCBI Taxonomy" id="857265"/>
    <lineage>
        <taxon>Bacteria</taxon>
        <taxon>Pseudomonadati</taxon>
        <taxon>Pseudomonadota</taxon>
        <taxon>Betaproteobacteria</taxon>
        <taxon>Neisseriales</taxon>
        <taxon>Chitinibacteraceae</taxon>
        <taxon>Amantichitinum</taxon>
    </lineage>
</organism>
<feature type="compositionally biased region" description="Polar residues" evidence="1">
    <location>
        <begin position="30"/>
        <end position="41"/>
    </location>
</feature>
<dbReference type="STRING" id="857265.WG78_02645"/>
<feature type="region of interest" description="Disordered" evidence="1">
    <location>
        <begin position="21"/>
        <end position="44"/>
    </location>
</feature>
<protein>
    <recommendedName>
        <fullName evidence="2">PRC-barrel domain-containing protein</fullName>
    </recommendedName>
</protein>
<comment type="caution">
    <text evidence="3">The sequence shown here is derived from an EMBL/GenBank/DDBJ whole genome shotgun (WGS) entry which is preliminary data.</text>
</comment>
<accession>A0A0N0XM73</accession>
<keyword evidence="4" id="KW-1185">Reference proteome</keyword>
<evidence type="ECO:0000313" key="4">
    <source>
        <dbReference type="Proteomes" id="UP000037939"/>
    </source>
</evidence>
<dbReference type="InterPro" id="IPR027275">
    <property type="entry name" value="PRC-brl_dom"/>
</dbReference>
<name>A0A0N0XM73_9NEIS</name>
<dbReference type="OrthoDB" id="286778at2"/>
<dbReference type="RefSeq" id="WP_053936238.1">
    <property type="nucleotide sequence ID" value="NZ_LAQT01000002.1"/>
</dbReference>
<dbReference type="Pfam" id="PF05239">
    <property type="entry name" value="PRC"/>
    <property type="match status" value="1"/>
</dbReference>
<proteinExistence type="predicted"/>
<dbReference type="SUPFAM" id="SSF50346">
    <property type="entry name" value="PRC-barrel domain"/>
    <property type="match status" value="1"/>
</dbReference>
<reference evidence="3 4" key="1">
    <citation type="submission" date="2015-07" db="EMBL/GenBank/DDBJ databases">
        <title>Draft genome sequence of the Amantichitinum ursilacus IGB-41, a new chitin-degrading bacterium.</title>
        <authorList>
            <person name="Kirstahler P."/>
            <person name="Guenther M."/>
            <person name="Grumaz C."/>
            <person name="Rupp S."/>
            <person name="Zibek S."/>
            <person name="Sohn K."/>
        </authorList>
    </citation>
    <scope>NUCLEOTIDE SEQUENCE [LARGE SCALE GENOMIC DNA]</scope>
    <source>
        <strain evidence="3 4">IGB-41</strain>
    </source>
</reference>
<dbReference type="AlphaFoldDB" id="A0A0N0XM73"/>
<feature type="domain" description="PRC-barrel" evidence="2">
    <location>
        <begin position="62"/>
        <end position="117"/>
    </location>
</feature>
<dbReference type="Gene3D" id="2.30.30.240">
    <property type="entry name" value="PRC-barrel domain"/>
    <property type="match status" value="1"/>
</dbReference>
<dbReference type="EMBL" id="LAQT01000002">
    <property type="protein sequence ID" value="KPC54439.1"/>
    <property type="molecule type" value="Genomic_DNA"/>
</dbReference>
<evidence type="ECO:0000256" key="1">
    <source>
        <dbReference type="SAM" id="MobiDB-lite"/>
    </source>
</evidence>